<dbReference type="Proteomes" id="UP001320766">
    <property type="component" value="Unassembled WGS sequence"/>
</dbReference>
<accession>A0ABT1KGA6</accession>
<dbReference type="RefSeq" id="WP_253780376.1">
    <property type="nucleotide sequence ID" value="NZ_BAAAVE010000033.1"/>
</dbReference>
<comment type="caution">
    <text evidence="2">The sequence shown here is derived from an EMBL/GenBank/DDBJ whole genome shotgun (WGS) entry which is preliminary data.</text>
</comment>
<keyword evidence="3" id="KW-1185">Reference proteome</keyword>
<reference evidence="2 3" key="1">
    <citation type="submission" date="2022-06" db="EMBL/GenBank/DDBJ databases">
        <title>Sequencing the genomes of 1000 actinobacteria strains.</title>
        <authorList>
            <person name="Klenk H.-P."/>
        </authorList>
    </citation>
    <scope>NUCLEOTIDE SEQUENCE [LARGE SCALE GENOMIC DNA]</scope>
    <source>
        <strain evidence="2 3">DSM 44170</strain>
    </source>
</reference>
<organism evidence="2 3">
    <name type="scientific">Nonomuraea roseoviolacea subsp. carminata</name>
    <dbReference type="NCBI Taxonomy" id="160689"/>
    <lineage>
        <taxon>Bacteria</taxon>
        <taxon>Bacillati</taxon>
        <taxon>Actinomycetota</taxon>
        <taxon>Actinomycetes</taxon>
        <taxon>Streptosporangiales</taxon>
        <taxon>Streptosporangiaceae</taxon>
        <taxon>Nonomuraea</taxon>
    </lineage>
</organism>
<evidence type="ECO:0000313" key="3">
    <source>
        <dbReference type="Proteomes" id="UP001320766"/>
    </source>
</evidence>
<name>A0ABT1KGA6_9ACTN</name>
<proteinExistence type="predicted"/>
<gene>
    <name evidence="2" type="ORF">HD595_008811</name>
</gene>
<dbReference type="EMBL" id="JAMZEC010000001">
    <property type="protein sequence ID" value="MCP2352689.1"/>
    <property type="molecule type" value="Genomic_DNA"/>
</dbReference>
<feature type="region of interest" description="Disordered" evidence="1">
    <location>
        <begin position="138"/>
        <end position="210"/>
    </location>
</feature>
<evidence type="ECO:0000313" key="2">
    <source>
        <dbReference type="EMBL" id="MCP2352689.1"/>
    </source>
</evidence>
<evidence type="ECO:0000256" key="1">
    <source>
        <dbReference type="SAM" id="MobiDB-lite"/>
    </source>
</evidence>
<sequence>MPEVTPRRLLTARYDDKVFFERMLFDEFGQEIMSHFPGNAQNARTTLLLALAILRHVNGSSHVSYVGLSTLAQELGYTGNDHKFRNKLDVLLNAGFYTQQGKQGRAPILRPSIPEHLRQKYAEDFQDGIGEEVIRVTDTGTQKRQADKAPERPNKVQVGTTAVDPFEGIADTPHFPEFGPGESQSIVRRRPVSTPAASSARRRPFGGDRY</sequence>
<evidence type="ECO:0008006" key="4">
    <source>
        <dbReference type="Google" id="ProtNLM"/>
    </source>
</evidence>
<protein>
    <recommendedName>
        <fullName evidence="4">Helix-turn-helix domain-containing protein</fullName>
    </recommendedName>
</protein>
<feature type="compositionally biased region" description="Basic and acidic residues" evidence="1">
    <location>
        <begin position="144"/>
        <end position="154"/>
    </location>
</feature>